<dbReference type="PANTHER" id="PTHR35105:SF2">
    <property type="entry name" value="PROTEIN CDI"/>
    <property type="match status" value="1"/>
</dbReference>
<sequence length="244" mass="29019">MTLNNNDIPTIYIGYDPREDLAYKVLKYSIYKHATGPINVYPLNQDKLRRIGLYRRAWQLGSSSLPKPMNTDDIQHRDIFDEKPFATDFSFSRFLIPFLHRLDGWALFMDCDMFFRSDPIELFKKHNNPQYAIYCTKHNHTPTEKKKMYGNEQYQYSRKNWSSVIMFNCNHKGHHSYTVDDVNTKSGLWLHNFMWLNDKEIGELPEEWNWLDGHSSSSLNAKNVHFTRGGPWFRGKIWEPLNDQ</sequence>
<gene>
    <name evidence="1" type="ORF">METZ01_LOCUS412613</name>
</gene>
<dbReference type="EMBL" id="UINC01160875">
    <property type="protein sequence ID" value="SVD59759.1"/>
    <property type="molecule type" value="Genomic_DNA"/>
</dbReference>
<organism evidence="1">
    <name type="scientific">marine metagenome</name>
    <dbReference type="NCBI Taxonomy" id="408172"/>
    <lineage>
        <taxon>unclassified sequences</taxon>
        <taxon>metagenomes</taxon>
        <taxon>ecological metagenomes</taxon>
    </lineage>
</organism>
<dbReference type="Gene3D" id="3.90.550.10">
    <property type="entry name" value="Spore Coat Polysaccharide Biosynthesis Protein SpsA, Chain A"/>
    <property type="match status" value="1"/>
</dbReference>
<proteinExistence type="predicted"/>
<dbReference type="SUPFAM" id="SSF53448">
    <property type="entry name" value="Nucleotide-diphospho-sugar transferases"/>
    <property type="match status" value="1"/>
</dbReference>
<dbReference type="InterPro" id="IPR029044">
    <property type="entry name" value="Nucleotide-diphossugar_trans"/>
</dbReference>
<dbReference type="AlphaFoldDB" id="A0A382WM66"/>
<evidence type="ECO:0008006" key="2">
    <source>
        <dbReference type="Google" id="ProtNLM"/>
    </source>
</evidence>
<evidence type="ECO:0000313" key="1">
    <source>
        <dbReference type="EMBL" id="SVD59759.1"/>
    </source>
</evidence>
<feature type="non-terminal residue" evidence="1">
    <location>
        <position position="244"/>
    </location>
</feature>
<reference evidence="1" key="1">
    <citation type="submission" date="2018-05" db="EMBL/GenBank/DDBJ databases">
        <authorList>
            <person name="Lanie J.A."/>
            <person name="Ng W.-L."/>
            <person name="Kazmierczak K.M."/>
            <person name="Andrzejewski T.M."/>
            <person name="Davidsen T.M."/>
            <person name="Wayne K.J."/>
            <person name="Tettelin H."/>
            <person name="Glass J.I."/>
            <person name="Rusch D."/>
            <person name="Podicherti R."/>
            <person name="Tsui H.-C.T."/>
            <person name="Winkler M.E."/>
        </authorList>
    </citation>
    <scope>NUCLEOTIDE SEQUENCE</scope>
</reference>
<protein>
    <recommendedName>
        <fullName evidence="2">Glycosyltransferase</fullName>
    </recommendedName>
</protein>
<accession>A0A382WM66</accession>
<name>A0A382WM66_9ZZZZ</name>
<dbReference type="PANTHER" id="PTHR35105">
    <property type="entry name" value="EXPRESSED PROTEIN"/>
    <property type="match status" value="1"/>
</dbReference>